<evidence type="ECO:0000256" key="5">
    <source>
        <dbReference type="ARBA" id="ARBA00023136"/>
    </source>
</evidence>
<dbReference type="PANTHER" id="PTHR30572:SF4">
    <property type="entry name" value="ABC TRANSPORTER PERMEASE YTRF"/>
    <property type="match status" value="1"/>
</dbReference>
<reference evidence="10" key="1">
    <citation type="journal article" date="2019" name="Int. J. Syst. Evol. Microbiol.">
        <title>The Global Catalogue of Microorganisms (GCM) 10K type strain sequencing project: providing services to taxonomists for standard genome sequencing and annotation.</title>
        <authorList>
            <consortium name="The Broad Institute Genomics Platform"/>
            <consortium name="The Broad Institute Genome Sequencing Center for Infectious Disease"/>
            <person name="Wu L."/>
            <person name="Ma J."/>
        </authorList>
    </citation>
    <scope>NUCLEOTIDE SEQUENCE [LARGE SCALE GENOMIC DNA]</scope>
    <source>
        <strain evidence="10">TBRC 5832</strain>
    </source>
</reference>
<feature type="transmembrane region" description="Helical" evidence="7">
    <location>
        <begin position="704"/>
        <end position="731"/>
    </location>
</feature>
<dbReference type="Pfam" id="PF02687">
    <property type="entry name" value="FtsX"/>
    <property type="match status" value="2"/>
</dbReference>
<keyword evidence="5 7" id="KW-0472">Membrane</keyword>
<gene>
    <name evidence="9" type="ORF">ACFO0C_10995</name>
</gene>
<keyword evidence="3 7" id="KW-0812">Transmembrane</keyword>
<feature type="transmembrane region" description="Helical" evidence="7">
    <location>
        <begin position="445"/>
        <end position="465"/>
    </location>
</feature>
<evidence type="ECO:0000313" key="9">
    <source>
        <dbReference type="EMBL" id="MFC4065459.1"/>
    </source>
</evidence>
<evidence type="ECO:0000256" key="2">
    <source>
        <dbReference type="ARBA" id="ARBA00022475"/>
    </source>
</evidence>
<organism evidence="9 10">
    <name type="scientific">Actinoplanes subglobosus</name>
    <dbReference type="NCBI Taxonomy" id="1547892"/>
    <lineage>
        <taxon>Bacteria</taxon>
        <taxon>Bacillati</taxon>
        <taxon>Actinomycetota</taxon>
        <taxon>Actinomycetes</taxon>
        <taxon>Micromonosporales</taxon>
        <taxon>Micromonosporaceae</taxon>
        <taxon>Actinoplanes</taxon>
    </lineage>
</organism>
<dbReference type="InterPro" id="IPR050250">
    <property type="entry name" value="Macrolide_Exporter_MacB"/>
</dbReference>
<comment type="similarity">
    <text evidence="6">Belongs to the ABC-4 integral membrane protein family.</text>
</comment>
<evidence type="ECO:0000313" key="10">
    <source>
        <dbReference type="Proteomes" id="UP001595867"/>
    </source>
</evidence>
<comment type="caution">
    <text evidence="9">The sequence shown here is derived from an EMBL/GenBank/DDBJ whole genome shotgun (WGS) entry which is preliminary data.</text>
</comment>
<feature type="domain" description="ABC3 transporter permease C-terminal" evidence="8">
    <location>
        <begin position="710"/>
        <end position="827"/>
    </location>
</feature>
<keyword evidence="4 7" id="KW-1133">Transmembrane helix</keyword>
<dbReference type="InterPro" id="IPR003838">
    <property type="entry name" value="ABC3_permease_C"/>
</dbReference>
<sequence>MSAAWAMVRHRFASFAGTFVAVFLGVAVVAGSATLYLSSRPQAPARYDQAPVLVTPPAPGTGDLRDRRSWTSAQASGLADRLSMIEGVTAAVPDPWFYVQRLESGRPLGDAQASLIDGHAWSSVALGGYRLTSGRAPAKAGEVVIGTATPPDAATRTSAANAGLDGSPTGVRADTAVTEATAGRVFEDAAGGAMAGITVEDSAAGKVTVGGEKVALLTSAGPVKWLVTGTVDGPGFYVTDREAAGRASGVQVIGLTVSGDPERVAEAARAVLGPDGVVRAGAERDALEPGSVTRIRWIGAQLLIALVTLGAFATVFVVSSTCALSAAQRRRELGLLRAVGATPGQVRRMMHAETALIALLAGVLGAPAGMAAAPLLAGPMVRTGLEPAGFSVTWQPAALAGAIVLGLVVSLAGVTAAARRASRIPPLDALREAAADPRPMTPARWVVGPLCGVAGGALLASMPALPLEMRSTAGLGAAMLLLSAAALLSPVLIVPLVRVVARPWRRTATGMLVREGTLTGVRRVASTAAPVLATVGLTVLLAGTVATIEVAAGIDETAKYPEGIVMVPDGTPGLSAAAVTAQGAEPELVTRILMTVGDATASGYATGRGDALVLDRFSAEKLGAAAGDTVAVRFVDGAETELPVGAVADETTLPSVMVREHDPDAMTGMLVLDKTPVATPGTRVLPIHDFVMEEIDEEGQLVDLFLLALIGLTAGYTAIAVGNTLLMATAARRGEFRALRLAGAGTGQVLRVVTAEAVLAVAVGAILGGLVAGISLAGVRAALEDEIGRDIALVLPWAATAGVTALCAALAVAAAAFPLLRGARDSPAGAS</sequence>
<evidence type="ECO:0000256" key="6">
    <source>
        <dbReference type="ARBA" id="ARBA00038076"/>
    </source>
</evidence>
<keyword evidence="10" id="KW-1185">Reference proteome</keyword>
<name>A0ABV8IML8_9ACTN</name>
<feature type="transmembrane region" description="Helical" evidence="7">
    <location>
        <begin position="355"/>
        <end position="377"/>
    </location>
</feature>
<dbReference type="Proteomes" id="UP001595867">
    <property type="component" value="Unassembled WGS sequence"/>
</dbReference>
<comment type="subcellular location">
    <subcellularLocation>
        <location evidence="1">Cell membrane</location>
        <topology evidence="1">Multi-pass membrane protein</topology>
    </subcellularLocation>
</comment>
<feature type="transmembrane region" description="Helical" evidence="7">
    <location>
        <begin position="757"/>
        <end position="779"/>
    </location>
</feature>
<keyword evidence="2" id="KW-1003">Cell membrane</keyword>
<protein>
    <submittedName>
        <fullName evidence="9">FtsX-like permease family protein</fullName>
    </submittedName>
</protein>
<feature type="transmembrane region" description="Helical" evidence="7">
    <location>
        <begin position="397"/>
        <end position="418"/>
    </location>
</feature>
<evidence type="ECO:0000256" key="4">
    <source>
        <dbReference type="ARBA" id="ARBA00022989"/>
    </source>
</evidence>
<evidence type="ECO:0000256" key="7">
    <source>
        <dbReference type="SAM" id="Phobius"/>
    </source>
</evidence>
<feature type="transmembrane region" description="Helical" evidence="7">
    <location>
        <begin position="302"/>
        <end position="327"/>
    </location>
</feature>
<accession>A0ABV8IML8</accession>
<feature type="domain" description="ABC3 transporter permease C-terminal" evidence="8">
    <location>
        <begin position="305"/>
        <end position="426"/>
    </location>
</feature>
<evidence type="ECO:0000259" key="8">
    <source>
        <dbReference type="Pfam" id="PF02687"/>
    </source>
</evidence>
<evidence type="ECO:0000256" key="3">
    <source>
        <dbReference type="ARBA" id="ARBA00022692"/>
    </source>
</evidence>
<evidence type="ECO:0000256" key="1">
    <source>
        <dbReference type="ARBA" id="ARBA00004651"/>
    </source>
</evidence>
<proteinExistence type="inferred from homology"/>
<dbReference type="EMBL" id="JBHSBL010000010">
    <property type="protein sequence ID" value="MFC4065459.1"/>
    <property type="molecule type" value="Genomic_DNA"/>
</dbReference>
<dbReference type="PANTHER" id="PTHR30572">
    <property type="entry name" value="MEMBRANE COMPONENT OF TRANSPORTER-RELATED"/>
    <property type="match status" value="1"/>
</dbReference>
<feature type="transmembrane region" description="Helical" evidence="7">
    <location>
        <begin position="477"/>
        <end position="501"/>
    </location>
</feature>
<feature type="transmembrane region" description="Helical" evidence="7">
    <location>
        <begin position="12"/>
        <end position="37"/>
    </location>
</feature>
<feature type="transmembrane region" description="Helical" evidence="7">
    <location>
        <begin position="791"/>
        <end position="817"/>
    </location>
</feature>
<dbReference type="RefSeq" id="WP_378066475.1">
    <property type="nucleotide sequence ID" value="NZ_JBHSBL010000010.1"/>
</dbReference>